<dbReference type="OrthoDB" id="9890280at2759"/>
<keyword evidence="2" id="KW-0853">WD repeat</keyword>
<reference evidence="5 6" key="1">
    <citation type="submission" date="2015-12" db="EMBL/GenBank/DDBJ databases">
        <title>Dictyostelia acquired genes for synthesis and detection of signals that induce cell-type specialization by lateral gene transfer from prokaryotes.</title>
        <authorList>
            <person name="Gloeckner G."/>
            <person name="Schaap P."/>
        </authorList>
    </citation>
    <scope>NUCLEOTIDE SEQUENCE [LARGE SCALE GENOMIC DNA]</scope>
    <source>
        <strain evidence="5 6">TK</strain>
    </source>
</reference>
<evidence type="ECO:0000256" key="1">
    <source>
        <dbReference type="ARBA" id="ARBA00004123"/>
    </source>
</evidence>
<dbReference type="PANTHER" id="PTHR22652:SF0">
    <property type="entry name" value="NUCLEOPORIN NUP43"/>
    <property type="match status" value="1"/>
</dbReference>
<dbReference type="InterPro" id="IPR015943">
    <property type="entry name" value="WD40/YVTN_repeat-like_dom_sf"/>
</dbReference>
<protein>
    <submittedName>
        <fullName evidence="5">WD40 repeat-containing protein</fullName>
    </submittedName>
</protein>
<dbReference type="FunCoup" id="A0A152A5B3">
    <property type="interactions" value="40"/>
</dbReference>
<dbReference type="EMBL" id="LODT01000008">
    <property type="protein sequence ID" value="KYR01424.1"/>
    <property type="molecule type" value="Genomic_DNA"/>
</dbReference>
<dbReference type="GO" id="GO:0031080">
    <property type="term" value="C:nuclear pore outer ring"/>
    <property type="evidence" value="ECO:0007669"/>
    <property type="project" value="TreeGrafter"/>
</dbReference>
<name>A0A152A5B3_TIELA</name>
<dbReference type="Pfam" id="PF00400">
    <property type="entry name" value="WD40"/>
    <property type="match status" value="2"/>
</dbReference>
<dbReference type="Proteomes" id="UP000076078">
    <property type="component" value="Unassembled WGS sequence"/>
</dbReference>
<dbReference type="InterPro" id="IPR001680">
    <property type="entry name" value="WD40_rpt"/>
</dbReference>
<evidence type="ECO:0000256" key="3">
    <source>
        <dbReference type="ARBA" id="ARBA00022737"/>
    </source>
</evidence>
<sequence>MKDQNIQYISQKLNKIRYYSKSIIEHGNQLSLFATGSINSQQLSKNKISIWSYDCRLLDNNDSKILNSINHSGIVTDLKFFEYNNQPAILSGSSDGSLSFYLFNLQNNQIKLLKRWESLHNHCELNALDLNFDLNLATVGSDGNLNILNLDSILPYYTIKNVDGLNVRSVKYQSKNELVTSGCNSILKFWDIRVSNRSPPIKVIKPLSPNQQVNSLSVHPDQTHIIATGNSDGSVTLFDFRNSFAIDQNTLHSAPVWEISFNKLNSNQLYSCSEDGSIISYDYANKNRLIMSMFNMVDNYDNSTQLSSSSASTFDQSHKKIFQFIPSYSTPSSIDSFDISHTNNHLIACTSSQSLIVKTVE</sequence>
<evidence type="ECO:0000256" key="4">
    <source>
        <dbReference type="ARBA" id="ARBA00023242"/>
    </source>
</evidence>
<dbReference type="AlphaFoldDB" id="A0A152A5B3"/>
<comment type="caution">
    <text evidence="5">The sequence shown here is derived from an EMBL/GenBank/DDBJ whole genome shotgun (WGS) entry which is preliminary data.</text>
</comment>
<dbReference type="Gene3D" id="2.130.10.10">
    <property type="entry name" value="YVTN repeat-like/Quinoprotein amine dehydrogenase"/>
    <property type="match status" value="1"/>
</dbReference>
<dbReference type="InParanoid" id="A0A152A5B3"/>
<keyword evidence="4" id="KW-0539">Nucleus</keyword>
<keyword evidence="6" id="KW-1185">Reference proteome</keyword>
<proteinExistence type="predicted"/>
<evidence type="ECO:0000313" key="5">
    <source>
        <dbReference type="EMBL" id="KYR01424.1"/>
    </source>
</evidence>
<dbReference type="OMA" id="HDGDVMD"/>
<keyword evidence="3" id="KW-0677">Repeat</keyword>
<dbReference type="SMART" id="SM00320">
    <property type="entry name" value="WD40"/>
    <property type="match status" value="5"/>
</dbReference>
<dbReference type="SUPFAM" id="SSF50978">
    <property type="entry name" value="WD40 repeat-like"/>
    <property type="match status" value="1"/>
</dbReference>
<dbReference type="STRING" id="361077.A0A152A5B3"/>
<dbReference type="InterPro" id="IPR036322">
    <property type="entry name" value="WD40_repeat_dom_sf"/>
</dbReference>
<accession>A0A152A5B3</accession>
<comment type="subcellular location">
    <subcellularLocation>
        <location evidence="1">Nucleus</location>
    </subcellularLocation>
</comment>
<evidence type="ECO:0000256" key="2">
    <source>
        <dbReference type="ARBA" id="ARBA00022574"/>
    </source>
</evidence>
<evidence type="ECO:0000313" key="6">
    <source>
        <dbReference type="Proteomes" id="UP000076078"/>
    </source>
</evidence>
<gene>
    <name evidence="5" type="ORF">DLAC_01923</name>
</gene>
<organism evidence="5 6">
    <name type="scientific">Tieghemostelium lacteum</name>
    <name type="common">Slime mold</name>
    <name type="synonym">Dictyostelium lacteum</name>
    <dbReference type="NCBI Taxonomy" id="361077"/>
    <lineage>
        <taxon>Eukaryota</taxon>
        <taxon>Amoebozoa</taxon>
        <taxon>Evosea</taxon>
        <taxon>Eumycetozoa</taxon>
        <taxon>Dictyostelia</taxon>
        <taxon>Dictyosteliales</taxon>
        <taxon>Raperosteliaceae</taxon>
        <taxon>Tieghemostelium</taxon>
    </lineage>
</organism>
<dbReference type="PANTHER" id="PTHR22652">
    <property type="entry name" value="NUCLEOPORIN NUP43"/>
    <property type="match status" value="1"/>
</dbReference>